<evidence type="ECO:0000259" key="1">
    <source>
        <dbReference type="Pfam" id="PF00078"/>
    </source>
</evidence>
<organism evidence="2 3">
    <name type="scientific">Solanum verrucosum</name>
    <dbReference type="NCBI Taxonomy" id="315347"/>
    <lineage>
        <taxon>Eukaryota</taxon>
        <taxon>Viridiplantae</taxon>
        <taxon>Streptophyta</taxon>
        <taxon>Embryophyta</taxon>
        <taxon>Tracheophyta</taxon>
        <taxon>Spermatophyta</taxon>
        <taxon>Magnoliopsida</taxon>
        <taxon>eudicotyledons</taxon>
        <taxon>Gunneridae</taxon>
        <taxon>Pentapetalae</taxon>
        <taxon>asterids</taxon>
        <taxon>lamiids</taxon>
        <taxon>Solanales</taxon>
        <taxon>Solanaceae</taxon>
        <taxon>Solanoideae</taxon>
        <taxon>Solaneae</taxon>
        <taxon>Solanum</taxon>
    </lineage>
</organism>
<dbReference type="Pfam" id="PF00078">
    <property type="entry name" value="RVT_1"/>
    <property type="match status" value="1"/>
</dbReference>
<name>A0AAF0QQB7_SOLVR</name>
<sequence>MKEHLKKKDGSLRMCIDYRQLNKVTIKIKYHIPMIDDLFDQLWGASHFSKIDLRFDNHQLGVRDSDIQKIARIRYGHYEFVVMSFGLANAPATFMDLMNMMFKQYFDLFFIVFIDDILFYSRNEEEHATHLRVVLQTLKDRQLFAKFSKYVLTDHKSLQYVFTQMELNLRQKTWLELLKDYDINMFYHPSKANVVADVLSRLSI</sequence>
<evidence type="ECO:0000313" key="3">
    <source>
        <dbReference type="Proteomes" id="UP001234989"/>
    </source>
</evidence>
<dbReference type="Proteomes" id="UP001234989">
    <property type="component" value="Chromosome 4"/>
</dbReference>
<dbReference type="SUPFAM" id="SSF56672">
    <property type="entry name" value="DNA/RNA polymerases"/>
    <property type="match status" value="1"/>
</dbReference>
<proteinExistence type="predicted"/>
<dbReference type="InterPro" id="IPR000477">
    <property type="entry name" value="RT_dom"/>
</dbReference>
<dbReference type="Gene3D" id="3.30.70.270">
    <property type="match status" value="1"/>
</dbReference>
<dbReference type="InterPro" id="IPR053134">
    <property type="entry name" value="RNA-dir_DNA_polymerase"/>
</dbReference>
<dbReference type="PANTHER" id="PTHR24559:SF444">
    <property type="entry name" value="REVERSE TRANSCRIPTASE DOMAIN-CONTAINING PROTEIN"/>
    <property type="match status" value="1"/>
</dbReference>
<keyword evidence="3" id="KW-1185">Reference proteome</keyword>
<evidence type="ECO:0000313" key="2">
    <source>
        <dbReference type="EMBL" id="WMV24079.1"/>
    </source>
</evidence>
<dbReference type="EMBL" id="CP133615">
    <property type="protein sequence ID" value="WMV24079.1"/>
    <property type="molecule type" value="Genomic_DNA"/>
</dbReference>
<dbReference type="AlphaFoldDB" id="A0AAF0QQB7"/>
<gene>
    <name evidence="2" type="ORF">MTR67_017464</name>
</gene>
<dbReference type="PANTHER" id="PTHR24559">
    <property type="entry name" value="TRANSPOSON TY3-I GAG-POL POLYPROTEIN"/>
    <property type="match status" value="1"/>
</dbReference>
<dbReference type="InterPro" id="IPR043128">
    <property type="entry name" value="Rev_trsase/Diguanyl_cyclase"/>
</dbReference>
<reference evidence="2" key="1">
    <citation type="submission" date="2023-08" db="EMBL/GenBank/DDBJ databases">
        <title>A de novo genome assembly of Solanum verrucosum Schlechtendal, a Mexican diploid species geographically isolated from the other diploid A-genome species in potato relatives.</title>
        <authorList>
            <person name="Hosaka K."/>
        </authorList>
    </citation>
    <scope>NUCLEOTIDE SEQUENCE</scope>
    <source>
        <tissue evidence="2">Young leaves</tissue>
    </source>
</reference>
<feature type="domain" description="Reverse transcriptase" evidence="1">
    <location>
        <begin position="6"/>
        <end position="160"/>
    </location>
</feature>
<accession>A0AAF0QQB7</accession>
<dbReference type="Gene3D" id="3.10.10.10">
    <property type="entry name" value="HIV Type 1 Reverse Transcriptase, subunit A, domain 1"/>
    <property type="match status" value="1"/>
</dbReference>
<dbReference type="InterPro" id="IPR043502">
    <property type="entry name" value="DNA/RNA_pol_sf"/>
</dbReference>
<dbReference type="CDD" id="cd01647">
    <property type="entry name" value="RT_LTR"/>
    <property type="match status" value="1"/>
</dbReference>
<feature type="non-terminal residue" evidence="2">
    <location>
        <position position="204"/>
    </location>
</feature>
<protein>
    <recommendedName>
        <fullName evidence="1">Reverse transcriptase domain-containing protein</fullName>
    </recommendedName>
</protein>